<dbReference type="GO" id="GO:0003723">
    <property type="term" value="F:RNA binding"/>
    <property type="evidence" value="ECO:0007669"/>
    <property type="project" value="InterPro"/>
</dbReference>
<dbReference type="SUPFAM" id="SSF55781">
    <property type="entry name" value="GAF domain-like"/>
    <property type="match status" value="1"/>
</dbReference>
<reference evidence="5 6" key="1">
    <citation type="submission" date="2020-08" db="EMBL/GenBank/DDBJ databases">
        <title>Genomic Encyclopedia of Type Strains, Phase III (KMG-III): the genomes of soil and plant-associated and newly described type strains.</title>
        <authorList>
            <person name="Whitman W."/>
        </authorList>
    </citation>
    <scope>NUCLEOTIDE SEQUENCE [LARGE SCALE GENOMIC DNA]</scope>
    <source>
        <strain evidence="5 6">CECT 8960</strain>
    </source>
</reference>
<dbReference type="CDD" id="cd14728">
    <property type="entry name" value="Ere-like"/>
    <property type="match status" value="1"/>
</dbReference>
<dbReference type="AlphaFoldDB" id="A0A7W7VJK8"/>
<keyword evidence="1" id="KW-0805">Transcription regulation</keyword>
<proteinExistence type="predicted"/>
<evidence type="ECO:0000256" key="1">
    <source>
        <dbReference type="ARBA" id="ARBA00023015"/>
    </source>
</evidence>
<evidence type="ECO:0000313" key="5">
    <source>
        <dbReference type="EMBL" id="MBB4912762.1"/>
    </source>
</evidence>
<keyword evidence="2" id="KW-0804">Transcription</keyword>
<dbReference type="InterPro" id="IPR007815">
    <property type="entry name" value="Emycin_Estase"/>
</dbReference>
<evidence type="ECO:0000256" key="2">
    <source>
        <dbReference type="ARBA" id="ARBA00023163"/>
    </source>
</evidence>
<feature type="compositionally biased region" description="Basic residues" evidence="3">
    <location>
        <begin position="269"/>
        <end position="278"/>
    </location>
</feature>
<dbReference type="PROSITE" id="PS50921">
    <property type="entry name" value="ANTAR"/>
    <property type="match status" value="1"/>
</dbReference>
<comment type="caution">
    <text evidence="5">The sequence shown here is derived from an EMBL/GenBank/DDBJ whole genome shotgun (WGS) entry which is preliminary data.</text>
</comment>
<evidence type="ECO:0000256" key="3">
    <source>
        <dbReference type="SAM" id="MobiDB-lite"/>
    </source>
</evidence>
<dbReference type="Gene3D" id="1.10.10.10">
    <property type="entry name" value="Winged helix-like DNA-binding domain superfamily/Winged helix DNA-binding domain"/>
    <property type="match status" value="1"/>
</dbReference>
<keyword evidence="6" id="KW-1185">Reference proteome</keyword>
<dbReference type="Gene3D" id="1.20.1440.30">
    <property type="entry name" value="Biosynthetic Protein domain"/>
    <property type="match status" value="1"/>
</dbReference>
<organism evidence="5 6">
    <name type="scientific">Actinophytocola algeriensis</name>
    <dbReference type="NCBI Taxonomy" id="1768010"/>
    <lineage>
        <taxon>Bacteria</taxon>
        <taxon>Bacillati</taxon>
        <taxon>Actinomycetota</taxon>
        <taxon>Actinomycetes</taxon>
        <taxon>Pseudonocardiales</taxon>
        <taxon>Pseudonocardiaceae</taxon>
    </lineage>
</organism>
<feature type="domain" description="ANTAR" evidence="4">
    <location>
        <begin position="518"/>
        <end position="579"/>
    </location>
</feature>
<name>A0A7W7VJK8_9PSEU</name>
<sequence>MGYRDDAVALSRPLTDAGDLDAVLKRVGAARVVMLGEASHGTHEFYRWRALLTQRLITEKGFSFVAVEGDWPDCDRIDRAVRCLPDAPGDPRAALSAFERWPTWIWANEEVLDFCRWLRSHNLRQDPADRVGFHGLDVYSLWESLREILTYLREHDPDQVPVALAAYRCFQPYDEDPQTYAAATRFASASCETEVLDLLVRLREQAATDGANRFGAWQNAEIVAGAERYYRAMIGGGRQSWNVRDQHMDNTLDRLLTHYGPTAKAEKRAGRRSRHTPHRQVAGWSRPWPSTAQGQCSGHRRGHRAADEGQSKTSDGETHVQDDIWRRDKAAFVAEPADAPHPVADDPDHSPLARQFAVLTRTLLHTETVASALELVVRATHAIVPDADLVSLTLRSTDGQLHTPLETDPVGSELDGLQYTHEEGPCLDAAREDGIAYTHSGDLAASPDWPRFGPLAADRGYRSVLSTALVVDANPPRLSGALNIYSRELGRLGDETTRDRALLLATHASLALARTEAVRLAELREAQLRRALDTRDVIGQAKGILMQRRGITADQAFDLLRRTSQDLNVKLAELAHTLASRHTELDLPRS</sequence>
<dbReference type="RefSeq" id="WP_376706504.1">
    <property type="nucleotide sequence ID" value="NZ_JACHJQ010000016.1"/>
</dbReference>
<dbReference type="InterPro" id="IPR029016">
    <property type="entry name" value="GAF-like_dom_sf"/>
</dbReference>
<dbReference type="Proteomes" id="UP000520767">
    <property type="component" value="Unassembled WGS sequence"/>
</dbReference>
<protein>
    <recommendedName>
        <fullName evidence="4">ANTAR domain-containing protein</fullName>
    </recommendedName>
</protein>
<dbReference type="InterPro" id="IPR005561">
    <property type="entry name" value="ANTAR"/>
</dbReference>
<dbReference type="GO" id="GO:0046677">
    <property type="term" value="P:response to antibiotic"/>
    <property type="evidence" value="ECO:0007669"/>
    <property type="project" value="InterPro"/>
</dbReference>
<dbReference type="InterPro" id="IPR052036">
    <property type="entry name" value="Hydrolase/PRTase-associated"/>
</dbReference>
<evidence type="ECO:0000313" key="6">
    <source>
        <dbReference type="Proteomes" id="UP000520767"/>
    </source>
</evidence>
<dbReference type="EMBL" id="JACHJQ010000016">
    <property type="protein sequence ID" value="MBB4912762.1"/>
    <property type="molecule type" value="Genomic_DNA"/>
</dbReference>
<dbReference type="Pfam" id="PF03861">
    <property type="entry name" value="ANTAR"/>
    <property type="match status" value="1"/>
</dbReference>
<dbReference type="Pfam" id="PF05139">
    <property type="entry name" value="Erythro_esteras"/>
    <property type="match status" value="1"/>
</dbReference>
<dbReference type="InterPro" id="IPR011006">
    <property type="entry name" value="CheY-like_superfamily"/>
</dbReference>
<dbReference type="SMART" id="SM01012">
    <property type="entry name" value="ANTAR"/>
    <property type="match status" value="1"/>
</dbReference>
<dbReference type="SUPFAM" id="SSF52172">
    <property type="entry name" value="CheY-like"/>
    <property type="match status" value="1"/>
</dbReference>
<dbReference type="InterPro" id="IPR036388">
    <property type="entry name" value="WH-like_DNA-bd_sf"/>
</dbReference>
<dbReference type="Gene3D" id="3.30.450.40">
    <property type="match status" value="1"/>
</dbReference>
<dbReference type="PANTHER" id="PTHR31299:SF0">
    <property type="entry name" value="ESTERASE, PUTATIVE (AFU_ORTHOLOGUE AFUA_1G05850)-RELATED"/>
    <property type="match status" value="1"/>
</dbReference>
<dbReference type="SUPFAM" id="SSF159501">
    <property type="entry name" value="EreA/ChaN-like"/>
    <property type="match status" value="1"/>
</dbReference>
<dbReference type="PANTHER" id="PTHR31299">
    <property type="entry name" value="ESTERASE, PUTATIVE (AFU_ORTHOLOGUE AFUA_1G05850)-RELATED"/>
    <property type="match status" value="1"/>
</dbReference>
<feature type="compositionally biased region" description="Basic and acidic residues" evidence="3">
    <location>
        <begin position="304"/>
        <end position="322"/>
    </location>
</feature>
<gene>
    <name evidence="5" type="ORF">FHR82_009036</name>
</gene>
<accession>A0A7W7VJK8</accession>
<feature type="region of interest" description="Disordered" evidence="3">
    <location>
        <begin position="263"/>
        <end position="322"/>
    </location>
</feature>
<evidence type="ECO:0000259" key="4">
    <source>
        <dbReference type="PROSITE" id="PS50921"/>
    </source>
</evidence>
<dbReference type="Gene3D" id="3.30.1870.10">
    <property type="entry name" value="EreA-like, domain 2"/>
    <property type="match status" value="1"/>
</dbReference>